<keyword evidence="2" id="KW-1185">Reference proteome</keyword>
<comment type="caution">
    <text evidence="1">The sequence shown here is derived from an EMBL/GenBank/DDBJ whole genome shotgun (WGS) entry which is preliminary data.</text>
</comment>
<name>A0ABT4J4V4_9RHOB</name>
<proteinExistence type="predicted"/>
<sequence length="68" mass="7755">MIELFFVTCLISDPQRCTEHSLLFEEQNGLFTCLLDGQSELARWLETHPDDQVTAWKCRPAGQDDAAI</sequence>
<gene>
    <name evidence="1" type="ORF">OU682_10770</name>
</gene>
<dbReference type="EMBL" id="JAPTYD010000012">
    <property type="protein sequence ID" value="MCZ0962101.1"/>
    <property type="molecule type" value="Genomic_DNA"/>
</dbReference>
<evidence type="ECO:0000313" key="2">
    <source>
        <dbReference type="Proteomes" id="UP001149822"/>
    </source>
</evidence>
<accession>A0ABT4J4V4</accession>
<reference evidence="1" key="1">
    <citation type="submission" date="2022-12" db="EMBL/GenBank/DDBJ databases">
        <title>Paracoccus sp. EF6 isolated from a lake water.</title>
        <authorList>
            <person name="Liu H."/>
        </authorList>
    </citation>
    <scope>NUCLEOTIDE SEQUENCE</scope>
    <source>
        <strain evidence="1">EF6</strain>
    </source>
</reference>
<dbReference type="Proteomes" id="UP001149822">
    <property type="component" value="Unassembled WGS sequence"/>
</dbReference>
<organism evidence="1 2">
    <name type="scientific">Paracoccus benzoatiresistens</name>
    <dbReference type="NCBI Taxonomy" id="2997341"/>
    <lineage>
        <taxon>Bacteria</taxon>
        <taxon>Pseudomonadati</taxon>
        <taxon>Pseudomonadota</taxon>
        <taxon>Alphaproteobacteria</taxon>
        <taxon>Rhodobacterales</taxon>
        <taxon>Paracoccaceae</taxon>
        <taxon>Paracoccus</taxon>
    </lineage>
</organism>
<evidence type="ECO:0000313" key="1">
    <source>
        <dbReference type="EMBL" id="MCZ0962101.1"/>
    </source>
</evidence>
<protein>
    <submittedName>
        <fullName evidence="1">Uncharacterized protein</fullName>
    </submittedName>
</protein>
<dbReference type="RefSeq" id="WP_268942125.1">
    <property type="nucleotide sequence ID" value="NZ_JAPTYD010000012.1"/>
</dbReference>